<dbReference type="EMBL" id="SEYY01022771">
    <property type="protein sequence ID" value="KAB7495311.1"/>
    <property type="molecule type" value="Genomic_DNA"/>
</dbReference>
<dbReference type="Proteomes" id="UP000326759">
    <property type="component" value="Unassembled WGS sequence"/>
</dbReference>
<keyword evidence="2" id="KW-1185">Reference proteome</keyword>
<protein>
    <submittedName>
        <fullName evidence="1">Uncharacterized protein</fullName>
    </submittedName>
</protein>
<gene>
    <name evidence="1" type="ORF">Anas_02180</name>
</gene>
<evidence type="ECO:0000313" key="2">
    <source>
        <dbReference type="Proteomes" id="UP000326759"/>
    </source>
</evidence>
<name>A0A5N5SML5_9CRUS</name>
<feature type="non-terminal residue" evidence="1">
    <location>
        <position position="259"/>
    </location>
</feature>
<proteinExistence type="predicted"/>
<dbReference type="AlphaFoldDB" id="A0A5N5SML5"/>
<comment type="caution">
    <text evidence="1">The sequence shown here is derived from an EMBL/GenBank/DDBJ whole genome shotgun (WGS) entry which is preliminary data.</text>
</comment>
<sequence length="259" mass="30247">MFPGLKDSMYQVSCEEEIDQIDPYCSTSSPPVTTCEKEHVLICIRIKIKDRIGVILLDPGYHVVKPITVMMDRLYPHSGKILIGQKDSVTKYYSYEYHNNPAFVLWKVTEESTVLSEKFSLVHVNRPFLSAVDISERRNLVYPFKSLIHRNAKGELTAGLYFKIRTFETTKIVMFYIDDQQERKETRIPLEFFLSPSSEDKDSNYDFYEEFVKKVKERSYYGENISSHLKLVATLIDNKSFLLEFFKLNADIDKISKDN</sequence>
<accession>A0A5N5SML5</accession>
<dbReference type="OrthoDB" id="7458733at2759"/>
<evidence type="ECO:0000313" key="1">
    <source>
        <dbReference type="EMBL" id="KAB7495311.1"/>
    </source>
</evidence>
<reference evidence="1 2" key="1">
    <citation type="journal article" date="2019" name="PLoS Biol.">
        <title>Sex chromosomes control vertical transmission of feminizing Wolbachia symbionts in an isopod.</title>
        <authorList>
            <person name="Becking T."/>
            <person name="Chebbi M.A."/>
            <person name="Giraud I."/>
            <person name="Moumen B."/>
            <person name="Laverre T."/>
            <person name="Caubet Y."/>
            <person name="Peccoud J."/>
            <person name="Gilbert C."/>
            <person name="Cordaux R."/>
        </authorList>
    </citation>
    <scope>NUCLEOTIDE SEQUENCE [LARGE SCALE GENOMIC DNA]</scope>
    <source>
        <strain evidence="1">ANa2</strain>
        <tissue evidence="1">Whole body excluding digestive tract and cuticle</tissue>
    </source>
</reference>
<organism evidence="1 2">
    <name type="scientific">Armadillidium nasatum</name>
    <dbReference type="NCBI Taxonomy" id="96803"/>
    <lineage>
        <taxon>Eukaryota</taxon>
        <taxon>Metazoa</taxon>
        <taxon>Ecdysozoa</taxon>
        <taxon>Arthropoda</taxon>
        <taxon>Crustacea</taxon>
        <taxon>Multicrustacea</taxon>
        <taxon>Malacostraca</taxon>
        <taxon>Eumalacostraca</taxon>
        <taxon>Peracarida</taxon>
        <taxon>Isopoda</taxon>
        <taxon>Oniscidea</taxon>
        <taxon>Crinocheta</taxon>
        <taxon>Armadillidiidae</taxon>
        <taxon>Armadillidium</taxon>
    </lineage>
</organism>